<sequence length="59" mass="6526">MTTLRRTTWGIPALLAITSLTALILALVAEGGWDWLSWALLALPPVLVGCFWFKSNKQI</sequence>
<keyword evidence="1" id="KW-1133">Transmembrane helix</keyword>
<dbReference type="Proteomes" id="UP001499852">
    <property type="component" value="Unassembled WGS sequence"/>
</dbReference>
<organism evidence="2 3">
    <name type="scientific">Prosthecobacter algae</name>
    <dbReference type="NCBI Taxonomy" id="1144682"/>
    <lineage>
        <taxon>Bacteria</taxon>
        <taxon>Pseudomonadati</taxon>
        <taxon>Verrucomicrobiota</taxon>
        <taxon>Verrucomicrobiia</taxon>
        <taxon>Verrucomicrobiales</taxon>
        <taxon>Verrucomicrobiaceae</taxon>
        <taxon>Prosthecobacter</taxon>
    </lineage>
</organism>
<proteinExistence type="predicted"/>
<keyword evidence="3" id="KW-1185">Reference proteome</keyword>
<dbReference type="RefSeq" id="WP_345735224.1">
    <property type="nucleotide sequence ID" value="NZ_BAABIA010000002.1"/>
</dbReference>
<name>A0ABP9NWX0_9BACT</name>
<evidence type="ECO:0000313" key="3">
    <source>
        <dbReference type="Proteomes" id="UP001499852"/>
    </source>
</evidence>
<evidence type="ECO:0000256" key="1">
    <source>
        <dbReference type="SAM" id="Phobius"/>
    </source>
</evidence>
<keyword evidence="1" id="KW-0472">Membrane</keyword>
<feature type="transmembrane region" description="Helical" evidence="1">
    <location>
        <begin position="35"/>
        <end position="53"/>
    </location>
</feature>
<reference evidence="3" key="1">
    <citation type="journal article" date="2019" name="Int. J. Syst. Evol. Microbiol.">
        <title>The Global Catalogue of Microorganisms (GCM) 10K type strain sequencing project: providing services to taxonomists for standard genome sequencing and annotation.</title>
        <authorList>
            <consortium name="The Broad Institute Genomics Platform"/>
            <consortium name="The Broad Institute Genome Sequencing Center for Infectious Disease"/>
            <person name="Wu L."/>
            <person name="Ma J."/>
        </authorList>
    </citation>
    <scope>NUCLEOTIDE SEQUENCE [LARGE SCALE GENOMIC DNA]</scope>
    <source>
        <strain evidence="3">JCM 18053</strain>
    </source>
</reference>
<evidence type="ECO:0008006" key="4">
    <source>
        <dbReference type="Google" id="ProtNLM"/>
    </source>
</evidence>
<evidence type="ECO:0000313" key="2">
    <source>
        <dbReference type="EMBL" id="GAA5135730.1"/>
    </source>
</evidence>
<keyword evidence="1" id="KW-0812">Transmembrane</keyword>
<accession>A0ABP9NWX0</accession>
<gene>
    <name evidence="2" type="ORF">GCM10023213_09530</name>
</gene>
<dbReference type="EMBL" id="BAABIA010000002">
    <property type="protein sequence ID" value="GAA5135730.1"/>
    <property type="molecule type" value="Genomic_DNA"/>
</dbReference>
<protein>
    <recommendedName>
        <fullName evidence="4">DUF4175 domain-containing protein</fullName>
    </recommendedName>
</protein>
<feature type="transmembrane region" description="Helical" evidence="1">
    <location>
        <begin position="7"/>
        <end position="29"/>
    </location>
</feature>
<comment type="caution">
    <text evidence="2">The sequence shown here is derived from an EMBL/GenBank/DDBJ whole genome shotgun (WGS) entry which is preliminary data.</text>
</comment>